<reference evidence="2" key="2">
    <citation type="submission" date="2023-01" db="EMBL/GenBank/DDBJ databases">
        <authorList>
            <person name="Sun Q."/>
            <person name="Evtushenko L."/>
        </authorList>
    </citation>
    <scope>NUCLEOTIDE SEQUENCE</scope>
    <source>
        <strain evidence="2">VKM Ac-2007</strain>
    </source>
</reference>
<comment type="caution">
    <text evidence="2">The sequence shown here is derived from an EMBL/GenBank/DDBJ whole genome shotgun (WGS) entry which is preliminary data.</text>
</comment>
<dbReference type="InterPro" id="IPR004360">
    <property type="entry name" value="Glyas_Fos-R_dOase_dom"/>
</dbReference>
<evidence type="ECO:0000313" key="3">
    <source>
        <dbReference type="Proteomes" id="UP001143474"/>
    </source>
</evidence>
<protein>
    <recommendedName>
        <fullName evidence="1">VOC domain-containing protein</fullName>
    </recommendedName>
</protein>
<dbReference type="SUPFAM" id="SSF54593">
    <property type="entry name" value="Glyoxalase/Bleomycin resistance protein/Dihydroxybiphenyl dioxygenase"/>
    <property type="match status" value="1"/>
</dbReference>
<dbReference type="InterPro" id="IPR029068">
    <property type="entry name" value="Glyas_Bleomycin-R_OHBP_Dase"/>
</dbReference>
<name>A0A9W6I685_9ACTN</name>
<dbReference type="RefSeq" id="WP_271221136.1">
    <property type="nucleotide sequence ID" value="NZ_BAAAVD010000008.1"/>
</dbReference>
<dbReference type="EMBL" id="BSEV01000018">
    <property type="protein sequence ID" value="GLK12825.1"/>
    <property type="molecule type" value="Genomic_DNA"/>
</dbReference>
<accession>A0A9W6I685</accession>
<reference evidence="2" key="1">
    <citation type="journal article" date="2014" name="Int. J. Syst. Evol. Microbiol.">
        <title>Complete genome sequence of Corynebacterium casei LMG S-19264T (=DSM 44701T), isolated from a smear-ripened cheese.</title>
        <authorList>
            <consortium name="US DOE Joint Genome Institute (JGI-PGF)"/>
            <person name="Walter F."/>
            <person name="Albersmeier A."/>
            <person name="Kalinowski J."/>
            <person name="Ruckert C."/>
        </authorList>
    </citation>
    <scope>NUCLEOTIDE SEQUENCE</scope>
    <source>
        <strain evidence="2">VKM Ac-2007</strain>
    </source>
</reference>
<dbReference type="PROSITE" id="PS51819">
    <property type="entry name" value="VOC"/>
    <property type="match status" value="1"/>
</dbReference>
<organism evidence="2 3">
    <name type="scientific">Streptosporangium carneum</name>
    <dbReference type="NCBI Taxonomy" id="47481"/>
    <lineage>
        <taxon>Bacteria</taxon>
        <taxon>Bacillati</taxon>
        <taxon>Actinomycetota</taxon>
        <taxon>Actinomycetes</taxon>
        <taxon>Streptosporangiales</taxon>
        <taxon>Streptosporangiaceae</taxon>
        <taxon>Streptosporangium</taxon>
    </lineage>
</organism>
<proteinExistence type="predicted"/>
<sequence length="134" mass="14574">MDAFYPRLLVDDFAGMFRFYHGVLGEIVGADLSRGDEGGPYAGWDLRDDAVLSLYDRAAMAAAVAAPAPLPRPRDQDGVALVLRVDDVDAALRVCERHGGSLVAAARRRPDWGPTLRAAHLRDPDGNLLELQSY</sequence>
<dbReference type="Pfam" id="PF00903">
    <property type="entry name" value="Glyoxalase"/>
    <property type="match status" value="1"/>
</dbReference>
<gene>
    <name evidence="2" type="ORF">GCM10017600_62350</name>
</gene>
<feature type="domain" description="VOC" evidence="1">
    <location>
        <begin position="1"/>
        <end position="134"/>
    </location>
</feature>
<evidence type="ECO:0000313" key="2">
    <source>
        <dbReference type="EMBL" id="GLK12825.1"/>
    </source>
</evidence>
<dbReference type="AlphaFoldDB" id="A0A9W6I685"/>
<keyword evidence="3" id="KW-1185">Reference proteome</keyword>
<dbReference type="Proteomes" id="UP001143474">
    <property type="component" value="Unassembled WGS sequence"/>
</dbReference>
<dbReference type="Gene3D" id="3.10.180.10">
    <property type="entry name" value="2,3-Dihydroxybiphenyl 1,2-Dioxygenase, domain 1"/>
    <property type="match status" value="1"/>
</dbReference>
<dbReference type="InterPro" id="IPR037523">
    <property type="entry name" value="VOC_core"/>
</dbReference>
<evidence type="ECO:0000259" key="1">
    <source>
        <dbReference type="PROSITE" id="PS51819"/>
    </source>
</evidence>